<protein>
    <submittedName>
        <fullName evidence="2">Uncharacterized protein</fullName>
    </submittedName>
</protein>
<keyword evidence="1" id="KW-1133">Transmembrane helix</keyword>
<accession>A0AAW1P9H3</accession>
<sequence>MQHRTLAPNHCGLISLLRGFRAYAAGNGTQISDPDTSQSPLWKVELRIQHGDDVDKLQQEFAIPRDCILQATKGREELVPGTARYLATAAAAAGVLTLLGYVAYAAVRSSIAGRLDLKSLSWRLKSVVPSNYRVGWIPVADEGVPTVFLPLNLGPNVENPLCWSVFEDAKDLEMARSGLVTFDALTAEDAKLQIEWSSPEELLQLAEQVGATVAMYPKGSLMKITPNSNAEQLQNLLAEARLDAVDLGDFERAAQGIRVRKMQEEPNMDAIRDRLRASESSVSYDELRAAVSRVTQSTEARSSQDSALTEVFPEGYEAPSAAEMEAMGDDQWWARTPIFWMISMQRPPDQLSALTINVTVDEGARVPCLVAFADKQDADRVVKLATITRMVEDWIPGIEPMRWSDLVQAAKYIGAEIAAFPKDGIPLRPGLSANDLADRLAAFACVLPAVPDPAKVLQEA</sequence>
<organism evidence="2 3">
    <name type="scientific">Symbiochloris irregularis</name>
    <dbReference type="NCBI Taxonomy" id="706552"/>
    <lineage>
        <taxon>Eukaryota</taxon>
        <taxon>Viridiplantae</taxon>
        <taxon>Chlorophyta</taxon>
        <taxon>core chlorophytes</taxon>
        <taxon>Trebouxiophyceae</taxon>
        <taxon>Trebouxiales</taxon>
        <taxon>Trebouxiaceae</taxon>
        <taxon>Symbiochloris</taxon>
    </lineage>
</organism>
<keyword evidence="1" id="KW-0472">Membrane</keyword>
<feature type="transmembrane region" description="Helical" evidence="1">
    <location>
        <begin position="85"/>
        <end position="107"/>
    </location>
</feature>
<dbReference type="EMBL" id="JALJOQ010000046">
    <property type="protein sequence ID" value="KAK9805048.1"/>
    <property type="molecule type" value="Genomic_DNA"/>
</dbReference>
<comment type="caution">
    <text evidence="2">The sequence shown here is derived from an EMBL/GenBank/DDBJ whole genome shotgun (WGS) entry which is preliminary data.</text>
</comment>
<dbReference type="AlphaFoldDB" id="A0AAW1P9H3"/>
<proteinExistence type="predicted"/>
<dbReference type="Proteomes" id="UP001465755">
    <property type="component" value="Unassembled WGS sequence"/>
</dbReference>
<evidence type="ECO:0000313" key="3">
    <source>
        <dbReference type="Proteomes" id="UP001465755"/>
    </source>
</evidence>
<evidence type="ECO:0000256" key="1">
    <source>
        <dbReference type="SAM" id="Phobius"/>
    </source>
</evidence>
<evidence type="ECO:0000313" key="2">
    <source>
        <dbReference type="EMBL" id="KAK9805048.1"/>
    </source>
</evidence>
<name>A0AAW1P9H3_9CHLO</name>
<reference evidence="2 3" key="1">
    <citation type="journal article" date="2024" name="Nat. Commun.">
        <title>Phylogenomics reveals the evolutionary origins of lichenization in chlorophyte algae.</title>
        <authorList>
            <person name="Puginier C."/>
            <person name="Libourel C."/>
            <person name="Otte J."/>
            <person name="Skaloud P."/>
            <person name="Haon M."/>
            <person name="Grisel S."/>
            <person name="Petersen M."/>
            <person name="Berrin J.G."/>
            <person name="Delaux P.M."/>
            <person name="Dal Grande F."/>
            <person name="Keller J."/>
        </authorList>
    </citation>
    <scope>NUCLEOTIDE SEQUENCE [LARGE SCALE GENOMIC DNA]</scope>
    <source>
        <strain evidence="2 3">SAG 2036</strain>
    </source>
</reference>
<gene>
    <name evidence="2" type="ORF">WJX73_006980</name>
</gene>
<keyword evidence="1" id="KW-0812">Transmembrane</keyword>
<keyword evidence="3" id="KW-1185">Reference proteome</keyword>